<sequence length="162" mass="16992">MRFGGIVVAAALVLSACSSDPTPKEPDPSKAATPTTPAVAVPTMPPQASEDSPEGAAAFVKHYVDVFNYAAATGDVKELSAISSKCKPCSEYAEDFSSLQPSSRPQGDAWELGDVGVSTEAGNRRVQASISSLGDADGSYELLFELSSHPPFQVLDIRDRTK</sequence>
<gene>
    <name evidence="3" type="ORF">DX116_12220</name>
</gene>
<organism evidence="3 4">
    <name type="scientific">Aeromicrobium endophyticum</name>
    <dbReference type="NCBI Taxonomy" id="2292704"/>
    <lineage>
        <taxon>Bacteria</taxon>
        <taxon>Bacillati</taxon>
        <taxon>Actinomycetota</taxon>
        <taxon>Actinomycetes</taxon>
        <taxon>Propionibacteriales</taxon>
        <taxon>Nocardioidaceae</taxon>
        <taxon>Aeromicrobium</taxon>
    </lineage>
</organism>
<dbReference type="InterPro" id="IPR046281">
    <property type="entry name" value="DUF6318"/>
</dbReference>
<dbReference type="AlphaFoldDB" id="A0A371P336"/>
<evidence type="ECO:0000256" key="1">
    <source>
        <dbReference type="SAM" id="MobiDB-lite"/>
    </source>
</evidence>
<comment type="caution">
    <text evidence="3">The sequence shown here is derived from an EMBL/GenBank/DDBJ whole genome shotgun (WGS) entry which is preliminary data.</text>
</comment>
<keyword evidence="4" id="KW-1185">Reference proteome</keyword>
<feature type="region of interest" description="Disordered" evidence="1">
    <location>
        <begin position="18"/>
        <end position="55"/>
    </location>
</feature>
<evidence type="ECO:0000313" key="3">
    <source>
        <dbReference type="EMBL" id="REK69950.1"/>
    </source>
</evidence>
<feature type="domain" description="DUF6318" evidence="2">
    <location>
        <begin position="31"/>
        <end position="102"/>
    </location>
</feature>
<evidence type="ECO:0000313" key="4">
    <source>
        <dbReference type="Proteomes" id="UP000265581"/>
    </source>
</evidence>
<feature type="compositionally biased region" description="Low complexity" evidence="1">
    <location>
        <begin position="31"/>
        <end position="42"/>
    </location>
</feature>
<dbReference type="PROSITE" id="PS51257">
    <property type="entry name" value="PROKAR_LIPOPROTEIN"/>
    <property type="match status" value="1"/>
</dbReference>
<evidence type="ECO:0000259" key="2">
    <source>
        <dbReference type="Pfam" id="PF19843"/>
    </source>
</evidence>
<proteinExistence type="predicted"/>
<reference evidence="3 4" key="1">
    <citation type="submission" date="2018-08" db="EMBL/GenBank/DDBJ databases">
        <title>Aeromicrobium sp. M2KJ-4, whole genome shotgun sequence.</title>
        <authorList>
            <person name="Tuo L."/>
        </authorList>
    </citation>
    <scope>NUCLEOTIDE SEQUENCE [LARGE SCALE GENOMIC DNA]</scope>
    <source>
        <strain evidence="3 4">M2KJ-4</strain>
    </source>
</reference>
<dbReference type="EMBL" id="QUBR01000002">
    <property type="protein sequence ID" value="REK69950.1"/>
    <property type="molecule type" value="Genomic_DNA"/>
</dbReference>
<dbReference type="Proteomes" id="UP000265581">
    <property type="component" value="Unassembled WGS sequence"/>
</dbReference>
<protein>
    <recommendedName>
        <fullName evidence="2">DUF6318 domain-containing protein</fullName>
    </recommendedName>
</protein>
<accession>A0A371P336</accession>
<name>A0A371P336_9ACTN</name>
<dbReference type="Pfam" id="PF19843">
    <property type="entry name" value="DUF6318"/>
    <property type="match status" value="1"/>
</dbReference>